<sequence length="933" mass="103953">MKEEYGVTYANLKFNNGNHYANALYTYTRVTDNDHTSAHYQKCMFIQVFTKDGVKISGIYEKCIGFNSYSFYGVELCETNVDNEFAYFYTNSQQNQIKYGFLNNNLQNLRSTGSISKSSQIKYMRARKGDQYIYVAYQESNNLHVAIIKLNGSSSSSKIHDFLIQSTISSNLFTIQAYKNGHAVLLYKKGGNLNKSLIKPDGTHAESQVSGLLYSSISSNLLKNNSEFVDDGGLISVTISGSSSKIQIFTYDMDGKEICFNSQTVSSYDFQYASFTLGSRYEIYIIAKYSNGDSKIITANPMTCSVQNSNYHTNQMYTFGFLYTQSNKQQKIMLFGQGSISGNYYKIFVGTVQSCTDYYTSSCSSCSGSNKSPSNGCRCSTGYFETSFTSCSECTTALRDDLRCKLNQCYSSSLSLCKECIGDQDQEYTRFLGTCDCPIGYYDDFPDEDNCQTCNIRCGDQGCDSATNCIDCVGIQNQPQSRIPNQSCECPVGFWDDSSQLNCQPCNYRCGSQGCTSEFVCKNCIGTSGQSNSRDMNDCKCPVGYYDDYLNNSSNEDCLTCNIRCGDQGCDSATNCLNCVGAQGQVNSRIPSDSCRCPDGFWNDPTKEDCQPCDYRCGNTGCITEFDCKNCLGTSGQSNSRDMNDCKCPVGYYDDYLNNNANEDCLSCNIRCGDQGCDSATNCFNCLGVQGQINSRIPNDSCRCPDGFWNDPAKEDCQPCDYRCGSLGCITEFDCKICLGTSGQLYSRIMSNCICPVGYYDDYLNNNNNEDCLPQQAIQKVIVHYKYYAIIFLFKFLLYNQLVIINVEIWAALAQLNVLIVQEVQVNFLQENQPHVNVQLDTMMIGIIPIIMSAKSVMKDVEIQGVYLMINVQIALVPKIGSIQKKGICVMFVTMGFTMIIPNISIVKNVHITVGITVVKIQIHAMGVVKDFL</sequence>
<feature type="domain" description="EGF-like" evidence="1">
    <location>
        <begin position="408"/>
        <end position="452"/>
    </location>
</feature>
<proteinExistence type="predicted"/>
<feature type="domain" description="EGF-like" evidence="1">
    <location>
        <begin position="462"/>
        <end position="504"/>
    </location>
</feature>
<organism evidence="2 3">
    <name type="scientific">Pseudocohnilembus persalinus</name>
    <name type="common">Ciliate</name>
    <dbReference type="NCBI Taxonomy" id="266149"/>
    <lineage>
        <taxon>Eukaryota</taxon>
        <taxon>Sar</taxon>
        <taxon>Alveolata</taxon>
        <taxon>Ciliophora</taxon>
        <taxon>Intramacronucleata</taxon>
        <taxon>Oligohymenophorea</taxon>
        <taxon>Scuticociliatia</taxon>
        <taxon>Philasterida</taxon>
        <taxon>Pseudocohnilembidae</taxon>
        <taxon>Pseudocohnilembus</taxon>
    </lineage>
</organism>
<dbReference type="SMART" id="SM00181">
    <property type="entry name" value="EGF"/>
    <property type="match status" value="7"/>
</dbReference>
<dbReference type="OrthoDB" id="6421645at2759"/>
<feature type="domain" description="EGF-like" evidence="1">
    <location>
        <begin position="676"/>
        <end position="718"/>
    </location>
</feature>
<dbReference type="Proteomes" id="UP000054937">
    <property type="component" value="Unassembled WGS sequence"/>
</dbReference>
<feature type="domain" description="EGF-like" evidence="1">
    <location>
        <begin position="569"/>
        <end position="611"/>
    </location>
</feature>
<dbReference type="InterPro" id="IPR006212">
    <property type="entry name" value="Furin_repeat"/>
</dbReference>
<dbReference type="InParanoid" id="A0A0V0QK91"/>
<dbReference type="SMART" id="SM00261">
    <property type="entry name" value="FU"/>
    <property type="match status" value="6"/>
</dbReference>
<keyword evidence="3" id="KW-1185">Reference proteome</keyword>
<gene>
    <name evidence="2" type="ORF">PPERSA_01808</name>
</gene>
<dbReference type="SUPFAM" id="SSF57184">
    <property type="entry name" value="Growth factor receptor domain"/>
    <property type="match status" value="2"/>
</dbReference>
<accession>A0A0V0QK91</accession>
<dbReference type="InterPro" id="IPR000742">
    <property type="entry name" value="EGF"/>
</dbReference>
<dbReference type="EMBL" id="LDAU01000153">
    <property type="protein sequence ID" value="KRX02691.1"/>
    <property type="molecule type" value="Genomic_DNA"/>
</dbReference>
<feature type="domain" description="EGF-like" evidence="1">
    <location>
        <begin position="612"/>
        <end position="666"/>
    </location>
</feature>
<evidence type="ECO:0000313" key="3">
    <source>
        <dbReference type="Proteomes" id="UP000054937"/>
    </source>
</evidence>
<feature type="domain" description="EGF-like" evidence="1">
    <location>
        <begin position="514"/>
        <end position="559"/>
    </location>
</feature>
<dbReference type="InterPro" id="IPR009030">
    <property type="entry name" value="Growth_fac_rcpt_cys_sf"/>
</dbReference>
<dbReference type="AlphaFoldDB" id="A0A0V0QK91"/>
<dbReference type="PANTHER" id="PTHR15332:SF175">
    <property type="entry name" value="PROPROTEIN CONVERTASE SUBTILISIN_KEXIN TYPE 5-LIKE"/>
    <property type="match status" value="1"/>
</dbReference>
<evidence type="ECO:0000313" key="2">
    <source>
        <dbReference type="EMBL" id="KRX02691.1"/>
    </source>
</evidence>
<dbReference type="PANTHER" id="PTHR15332">
    <property type="entry name" value="PROPROTEIN CONVERTASE SUBTILISIN_KEXIN TYPE 5-LIKE"/>
    <property type="match status" value="1"/>
</dbReference>
<name>A0A0V0QK91_PSEPJ</name>
<comment type="caution">
    <text evidence="2">The sequence shown here is derived from an EMBL/GenBank/DDBJ whole genome shotgun (WGS) entry which is preliminary data.</text>
</comment>
<evidence type="ECO:0000259" key="1">
    <source>
        <dbReference type="SMART" id="SM00181"/>
    </source>
</evidence>
<protein>
    <submittedName>
        <fullName evidence="2">Insulin-like growth factor binding protein, N-terminal</fullName>
    </submittedName>
</protein>
<reference evidence="2 3" key="1">
    <citation type="journal article" date="2015" name="Sci. Rep.">
        <title>Genome of the facultative scuticociliatosis pathogen Pseudocohnilembus persalinus provides insight into its virulence through horizontal gene transfer.</title>
        <authorList>
            <person name="Xiong J."/>
            <person name="Wang G."/>
            <person name="Cheng J."/>
            <person name="Tian M."/>
            <person name="Pan X."/>
            <person name="Warren A."/>
            <person name="Jiang C."/>
            <person name="Yuan D."/>
            <person name="Miao W."/>
        </authorList>
    </citation>
    <scope>NUCLEOTIDE SEQUENCE [LARGE SCALE GENOMIC DNA]</scope>
    <source>
        <strain evidence="2">36N120E</strain>
    </source>
</reference>
<feature type="domain" description="EGF-like" evidence="1">
    <location>
        <begin position="728"/>
        <end position="773"/>
    </location>
</feature>